<proteinExistence type="predicted"/>
<keyword evidence="1" id="KW-0812">Transmembrane</keyword>
<dbReference type="EMBL" id="DVAB01000011">
    <property type="protein sequence ID" value="HIK00129.1"/>
    <property type="molecule type" value="Genomic_DNA"/>
</dbReference>
<gene>
    <name evidence="2" type="ORF">H1016_01150</name>
</gene>
<keyword evidence="3" id="KW-1185">Reference proteome</keyword>
<dbReference type="Proteomes" id="UP000646946">
    <property type="component" value="Unassembled WGS sequence"/>
</dbReference>
<sequence>MGRSTILEITSFVLIIAGLGIFFYLYPPDFKQILVAAAILLIVVGIFVGIGGAVASMRAPQKGTPMS</sequence>
<evidence type="ECO:0000256" key="1">
    <source>
        <dbReference type="SAM" id="Phobius"/>
    </source>
</evidence>
<feature type="transmembrane region" description="Helical" evidence="1">
    <location>
        <begin position="33"/>
        <end position="57"/>
    </location>
</feature>
<keyword evidence="1" id="KW-1133">Transmembrane helix</keyword>
<organism evidence="2 3">
    <name type="scientific">Candidatus Naiadarchaeum limnaeum</name>
    <dbReference type="NCBI Taxonomy" id="2756139"/>
    <lineage>
        <taxon>Archaea</taxon>
        <taxon>Candidatus Undinarchaeota</taxon>
        <taxon>Candidatus Undinarchaeia</taxon>
        <taxon>Candidatus Naiadarchaeales</taxon>
        <taxon>Candidatus Naiadarchaeaceae</taxon>
        <taxon>Candidatus Naiadarchaeum</taxon>
    </lineage>
</organism>
<protein>
    <submittedName>
        <fullName evidence="2">Uncharacterized protein</fullName>
    </submittedName>
</protein>
<dbReference type="AlphaFoldDB" id="A0A832XGF5"/>
<evidence type="ECO:0000313" key="2">
    <source>
        <dbReference type="EMBL" id="HIK00129.1"/>
    </source>
</evidence>
<feature type="transmembrane region" description="Helical" evidence="1">
    <location>
        <begin position="7"/>
        <end position="27"/>
    </location>
</feature>
<evidence type="ECO:0000313" key="3">
    <source>
        <dbReference type="Proteomes" id="UP000646946"/>
    </source>
</evidence>
<accession>A0A832XGF5</accession>
<keyword evidence="1" id="KW-0472">Membrane</keyword>
<name>A0A832XGF5_9ARCH</name>
<reference evidence="2 3" key="1">
    <citation type="journal article" name="Nat. Commun.">
        <title>Undinarchaeota illuminate DPANN phylogeny and the impact of gene transfer on archaeal evolution.</title>
        <authorList>
            <person name="Dombrowski N."/>
            <person name="Williams T.A."/>
            <person name="Sun J."/>
            <person name="Woodcroft B.J."/>
            <person name="Lee J.H."/>
            <person name="Minh B.Q."/>
            <person name="Rinke C."/>
            <person name="Spang A."/>
        </authorList>
    </citation>
    <scope>NUCLEOTIDE SEQUENCE [LARGE SCALE GENOMIC DNA]</scope>
    <source>
        <strain evidence="2">MAG_bin1129</strain>
    </source>
</reference>
<comment type="caution">
    <text evidence="2">The sequence shown here is derived from an EMBL/GenBank/DDBJ whole genome shotgun (WGS) entry which is preliminary data.</text>
</comment>